<dbReference type="PRINTS" id="PR00037">
    <property type="entry name" value="HTHLACR"/>
</dbReference>
<gene>
    <name evidence="1" type="ORF">CVE23_02270</name>
</gene>
<dbReference type="InterPro" id="IPR036388">
    <property type="entry name" value="WH-like_DNA-bd_sf"/>
</dbReference>
<dbReference type="GeneID" id="66563167"/>
<evidence type="ECO:0000313" key="1">
    <source>
        <dbReference type="EMBL" id="ATZ92904.1"/>
    </source>
</evidence>
<dbReference type="Pfam" id="PF08220">
    <property type="entry name" value="HTH_DeoR"/>
    <property type="match status" value="1"/>
</dbReference>
<dbReference type="SUPFAM" id="SSF100950">
    <property type="entry name" value="NagB/RpiA/CoA transferase-like"/>
    <property type="match status" value="1"/>
</dbReference>
<dbReference type="Pfam" id="PF00455">
    <property type="entry name" value="DeoRC"/>
    <property type="match status" value="1"/>
</dbReference>
<dbReference type="RefSeq" id="WP_100848782.1">
    <property type="nucleotide sequence ID" value="NZ_BMJF01000023.1"/>
</dbReference>
<dbReference type="PANTHER" id="PTHR30363:SF44">
    <property type="entry name" value="AGA OPERON TRANSCRIPTIONAL REPRESSOR-RELATED"/>
    <property type="match status" value="1"/>
</dbReference>
<protein>
    <submittedName>
        <fullName evidence="1">DeoR/GlpR transcriptional regulator</fullName>
    </submittedName>
</protein>
<dbReference type="SMART" id="SM00420">
    <property type="entry name" value="HTH_DEOR"/>
    <property type="match status" value="1"/>
</dbReference>
<dbReference type="SUPFAM" id="SSF46785">
    <property type="entry name" value="Winged helix' DNA-binding domain"/>
    <property type="match status" value="1"/>
</dbReference>
<organism evidence="1 2">
    <name type="scientific">Dickeya fangzhongdai</name>
    <dbReference type="NCBI Taxonomy" id="1778540"/>
    <lineage>
        <taxon>Bacteria</taxon>
        <taxon>Pseudomonadati</taxon>
        <taxon>Pseudomonadota</taxon>
        <taxon>Gammaproteobacteria</taxon>
        <taxon>Enterobacterales</taxon>
        <taxon>Pectobacteriaceae</taxon>
        <taxon>Dickeya</taxon>
    </lineage>
</organism>
<dbReference type="InterPro" id="IPR037171">
    <property type="entry name" value="NagB/RpiA_transferase-like"/>
</dbReference>
<dbReference type="Proteomes" id="UP000231901">
    <property type="component" value="Chromosome"/>
</dbReference>
<dbReference type="InterPro" id="IPR014036">
    <property type="entry name" value="DeoR-like_C"/>
</dbReference>
<dbReference type="InterPro" id="IPR050313">
    <property type="entry name" value="Carb_Metab_HTH_regulators"/>
</dbReference>
<accession>A0A2K8QHG1</accession>
<dbReference type="PROSITE" id="PS51000">
    <property type="entry name" value="HTH_DEOR_2"/>
    <property type="match status" value="1"/>
</dbReference>
<keyword evidence="2" id="KW-1185">Reference proteome</keyword>
<dbReference type="InterPro" id="IPR018356">
    <property type="entry name" value="Tscrpt_reg_HTH_DeoR_CS"/>
</dbReference>
<dbReference type="PANTHER" id="PTHR30363">
    <property type="entry name" value="HTH-TYPE TRANSCRIPTIONAL REGULATOR SRLR-RELATED"/>
    <property type="match status" value="1"/>
</dbReference>
<dbReference type="KEGG" id="dfn:CVE23_02270"/>
<name>A0A2K8QHG1_9GAMM</name>
<reference evidence="2" key="1">
    <citation type="journal article" date="2018" name="Genome Announc.">
        <title>Complete genome sequence of a Dickeya fangzhongdai type strain causing bleeding canker of pear tree trunks.</title>
        <authorList>
            <person name="Zhao Y."/>
            <person name="Tian Y."/>
            <person name="Li X."/>
            <person name="Hu B."/>
        </authorList>
    </citation>
    <scope>NUCLEOTIDE SEQUENCE [LARGE SCALE GENOMIC DNA]</scope>
    <source>
        <strain evidence="2">DSM 101947</strain>
    </source>
</reference>
<evidence type="ECO:0000313" key="2">
    <source>
        <dbReference type="Proteomes" id="UP000231901"/>
    </source>
</evidence>
<proteinExistence type="predicted"/>
<dbReference type="Gene3D" id="1.10.10.10">
    <property type="entry name" value="Winged helix-like DNA-binding domain superfamily/Winged helix DNA-binding domain"/>
    <property type="match status" value="1"/>
</dbReference>
<dbReference type="PROSITE" id="PS00894">
    <property type="entry name" value="HTH_DEOR_1"/>
    <property type="match status" value="1"/>
</dbReference>
<dbReference type="GO" id="GO:0003700">
    <property type="term" value="F:DNA-binding transcription factor activity"/>
    <property type="evidence" value="ECO:0007669"/>
    <property type="project" value="InterPro"/>
</dbReference>
<dbReference type="InterPro" id="IPR001034">
    <property type="entry name" value="DeoR_HTH"/>
</dbReference>
<dbReference type="InterPro" id="IPR036390">
    <property type="entry name" value="WH_DNA-bd_sf"/>
</dbReference>
<sequence length="281" mass="31687">MLPIERQQRIVEQLTVHGRVLVSELVRLCQVSQETIRRDLSLLEKKGVLLRSHGGAVIAQRSQGNIPNITSGHSEQEATFRQRMNENVSQKMQMAKRALDFISPGDCILLDSSTTCWFLARQLPDIELTVLTNSLRTVQTLAPKGNIRTICLGGEYSDRYEDFSGVVAEQPLKEFLINKIFFSCSSLGNDGYLREGNENSAHLKQQMLLASERKYLLMDASKFSHPSFARICHYRDVDFLITDSLKDKALQQELAWNGVNIIDCSQRPSAMQLINNSIGEA</sequence>
<dbReference type="EMBL" id="CP025003">
    <property type="protein sequence ID" value="ATZ92904.1"/>
    <property type="molecule type" value="Genomic_DNA"/>
</dbReference>
<dbReference type="SMART" id="SM01134">
    <property type="entry name" value="DeoRC"/>
    <property type="match status" value="1"/>
</dbReference>
<dbReference type="AlphaFoldDB" id="A0A2K8QHG1"/>